<feature type="transmembrane region" description="Helical" evidence="11">
    <location>
        <begin position="71"/>
        <end position="92"/>
    </location>
</feature>
<name>A0ABN4TNL8_9BURK</name>
<evidence type="ECO:0000256" key="2">
    <source>
        <dbReference type="ARBA" id="ARBA00008208"/>
    </source>
</evidence>
<keyword evidence="7 11" id="KW-1133">Transmembrane helix</keyword>
<evidence type="ECO:0000256" key="7">
    <source>
        <dbReference type="ARBA" id="ARBA00022989"/>
    </source>
</evidence>
<sequence>MSDRPIPRSAVRVVTLSLPGLLLPGCALRGAPAFELFGAYFPLWLLSALVGIAGAVLAYRLSVRTGFAAAVPFPLLVNTSVGVIVALVVWMLGTGQIL</sequence>
<comment type="subcellular location">
    <subcellularLocation>
        <location evidence="1">Membrane</location>
        <topology evidence="1">Multi-pass membrane protein</topology>
    </subcellularLocation>
</comment>
<proteinExistence type="inferred from homology"/>
<comment type="similarity">
    <text evidence="2">Belongs to the YtcA family.</text>
</comment>
<protein>
    <recommendedName>
        <fullName evidence="3">Uncharacterized protein YtcA</fullName>
    </recommendedName>
</protein>
<evidence type="ECO:0000256" key="10">
    <source>
        <dbReference type="ARBA" id="ARBA00023288"/>
    </source>
</evidence>
<feature type="transmembrane region" description="Helical" evidence="11">
    <location>
        <begin position="39"/>
        <end position="59"/>
    </location>
</feature>
<evidence type="ECO:0000256" key="11">
    <source>
        <dbReference type="SAM" id="Phobius"/>
    </source>
</evidence>
<evidence type="ECO:0000313" key="13">
    <source>
        <dbReference type="Proteomes" id="UP000177515"/>
    </source>
</evidence>
<dbReference type="Proteomes" id="UP000177515">
    <property type="component" value="Chromosome 1"/>
</dbReference>
<organism evidence="12 13">
    <name type="scientific">Cupriavidus malaysiensis</name>
    <dbReference type="NCBI Taxonomy" id="367825"/>
    <lineage>
        <taxon>Bacteria</taxon>
        <taxon>Pseudomonadati</taxon>
        <taxon>Pseudomonadota</taxon>
        <taxon>Betaproteobacteria</taxon>
        <taxon>Burkholderiales</taxon>
        <taxon>Burkholderiaceae</taxon>
        <taxon>Cupriavidus</taxon>
    </lineage>
</organism>
<keyword evidence="10" id="KW-0449">Lipoprotein</keyword>
<keyword evidence="9" id="KW-0564">Palmitate</keyword>
<dbReference type="InterPro" id="IPR031381">
    <property type="entry name" value="YtcA"/>
</dbReference>
<keyword evidence="6" id="KW-0732">Signal</keyword>
<evidence type="ECO:0000256" key="4">
    <source>
        <dbReference type="ARBA" id="ARBA00022475"/>
    </source>
</evidence>
<evidence type="ECO:0000256" key="1">
    <source>
        <dbReference type="ARBA" id="ARBA00004141"/>
    </source>
</evidence>
<evidence type="ECO:0000256" key="5">
    <source>
        <dbReference type="ARBA" id="ARBA00022692"/>
    </source>
</evidence>
<keyword evidence="5 11" id="KW-0812">Transmembrane</keyword>
<keyword evidence="8 11" id="KW-0472">Membrane</keyword>
<evidence type="ECO:0000313" key="12">
    <source>
        <dbReference type="EMBL" id="AOZ06291.1"/>
    </source>
</evidence>
<dbReference type="EMBL" id="CP017754">
    <property type="protein sequence ID" value="AOZ06291.1"/>
    <property type="molecule type" value="Genomic_DNA"/>
</dbReference>
<gene>
    <name evidence="12" type="ORF">BKK80_10935</name>
</gene>
<evidence type="ECO:0000256" key="3">
    <source>
        <dbReference type="ARBA" id="ARBA00021237"/>
    </source>
</evidence>
<dbReference type="Pfam" id="PF17090">
    <property type="entry name" value="Ytca"/>
    <property type="match status" value="1"/>
</dbReference>
<keyword evidence="4" id="KW-1003">Cell membrane</keyword>
<evidence type="ECO:0000256" key="6">
    <source>
        <dbReference type="ARBA" id="ARBA00022729"/>
    </source>
</evidence>
<evidence type="ECO:0000256" key="9">
    <source>
        <dbReference type="ARBA" id="ARBA00023139"/>
    </source>
</evidence>
<dbReference type="RefSeq" id="WP_071012721.1">
    <property type="nucleotide sequence ID" value="NZ_CP017754.1"/>
</dbReference>
<evidence type="ECO:0000256" key="8">
    <source>
        <dbReference type="ARBA" id="ARBA00023136"/>
    </source>
</evidence>
<keyword evidence="13" id="KW-1185">Reference proteome</keyword>
<reference evidence="12 13" key="1">
    <citation type="submission" date="2016-10" db="EMBL/GenBank/DDBJ databases">
        <title>Complete genome sequences of three Cupriavidus strains isolated from various Malaysian environments.</title>
        <authorList>
            <person name="Abdullah A.A.-A."/>
            <person name="Shafie N.A.H."/>
            <person name="Lau N.S."/>
        </authorList>
    </citation>
    <scope>NUCLEOTIDE SEQUENCE [LARGE SCALE GENOMIC DNA]</scope>
    <source>
        <strain evidence="12 13">USMAA1020</strain>
    </source>
</reference>
<accession>A0ABN4TNL8</accession>